<sequence>MSKHFFKVVNLISVLGGWNNNPSVTGFQSIFRKLVTWRGNPLKLCHTAYRDLHRLWLSHGVQEKVARSTASSSGQFLADWRHL</sequence>
<comment type="caution">
    <text evidence="1">The sequence shown here is derived from an EMBL/GenBank/DDBJ whole genome shotgun (WGS) entry which is preliminary data.</text>
</comment>
<name>A0A7J7JD66_BUGNE</name>
<keyword evidence="2" id="KW-1185">Reference proteome</keyword>
<evidence type="ECO:0000313" key="1">
    <source>
        <dbReference type="EMBL" id="KAF6024219.1"/>
    </source>
</evidence>
<proteinExistence type="predicted"/>
<accession>A0A7J7JD66</accession>
<reference evidence="1" key="1">
    <citation type="submission" date="2020-06" db="EMBL/GenBank/DDBJ databases">
        <title>Draft genome of Bugula neritina, a colonial animal packing powerful symbionts and potential medicines.</title>
        <authorList>
            <person name="Rayko M."/>
        </authorList>
    </citation>
    <scope>NUCLEOTIDE SEQUENCE [LARGE SCALE GENOMIC DNA]</scope>
    <source>
        <strain evidence="1">Kwan_BN1</strain>
    </source>
</reference>
<evidence type="ECO:0000313" key="2">
    <source>
        <dbReference type="Proteomes" id="UP000593567"/>
    </source>
</evidence>
<protein>
    <submittedName>
        <fullName evidence="1">Uncharacterized protein</fullName>
    </submittedName>
</protein>
<organism evidence="1 2">
    <name type="scientific">Bugula neritina</name>
    <name type="common">Brown bryozoan</name>
    <name type="synonym">Sertularia neritina</name>
    <dbReference type="NCBI Taxonomy" id="10212"/>
    <lineage>
        <taxon>Eukaryota</taxon>
        <taxon>Metazoa</taxon>
        <taxon>Spiralia</taxon>
        <taxon>Lophotrochozoa</taxon>
        <taxon>Bryozoa</taxon>
        <taxon>Gymnolaemata</taxon>
        <taxon>Cheilostomatida</taxon>
        <taxon>Flustrina</taxon>
        <taxon>Buguloidea</taxon>
        <taxon>Bugulidae</taxon>
        <taxon>Bugula</taxon>
    </lineage>
</organism>
<gene>
    <name evidence="1" type="ORF">EB796_017471</name>
</gene>
<dbReference type="Proteomes" id="UP000593567">
    <property type="component" value="Unassembled WGS sequence"/>
</dbReference>
<dbReference type="AlphaFoldDB" id="A0A7J7JD66"/>
<dbReference type="OrthoDB" id="26387at2759"/>
<dbReference type="EMBL" id="VXIV02002605">
    <property type="protein sequence ID" value="KAF6024219.1"/>
    <property type="molecule type" value="Genomic_DNA"/>
</dbReference>